<reference evidence="1" key="1">
    <citation type="submission" date="2016-10" db="EMBL/GenBank/DDBJ databases">
        <title>Sequence of Gallionella enrichment culture.</title>
        <authorList>
            <person name="Poehlein A."/>
            <person name="Muehling M."/>
            <person name="Daniel R."/>
        </authorList>
    </citation>
    <scope>NUCLEOTIDE SEQUENCE</scope>
</reference>
<organism evidence="1">
    <name type="scientific">mine drainage metagenome</name>
    <dbReference type="NCBI Taxonomy" id="410659"/>
    <lineage>
        <taxon>unclassified sequences</taxon>
        <taxon>metagenomes</taxon>
        <taxon>ecological metagenomes</taxon>
    </lineage>
</organism>
<dbReference type="AlphaFoldDB" id="A0A1J5PVG1"/>
<name>A0A1J5PVG1_9ZZZZ</name>
<protein>
    <submittedName>
        <fullName evidence="1">Uncharacterized protein</fullName>
    </submittedName>
</protein>
<dbReference type="EMBL" id="MLJW01002281">
    <property type="protein sequence ID" value="OIQ75090.1"/>
    <property type="molecule type" value="Genomic_DNA"/>
</dbReference>
<accession>A0A1J5PVG1</accession>
<evidence type="ECO:0000313" key="1">
    <source>
        <dbReference type="EMBL" id="OIQ75090.1"/>
    </source>
</evidence>
<dbReference type="InterPro" id="IPR021530">
    <property type="entry name" value="AllH-like"/>
</dbReference>
<proteinExistence type="predicted"/>
<comment type="caution">
    <text evidence="1">The sequence shown here is derived from an EMBL/GenBank/DDBJ whole genome shotgun (WGS) entry which is preliminary data.</text>
</comment>
<gene>
    <name evidence="1" type="ORF">GALL_432440</name>
</gene>
<dbReference type="Pfam" id="PF11392">
    <property type="entry name" value="AllH"/>
    <property type="match status" value="1"/>
</dbReference>
<sequence>MAAGAINHPQFATTYAEILTLSTTKTTLFSSALLKHAGAGYGVRPLVDYVNALLTDPSAITKSRASLTRVGHTSGAALAAGVEMATGWNENSEKFTEVKLEERAIA</sequence>